<accession>G0HQQ9</accession>
<keyword evidence="1" id="KW-0472">Membrane</keyword>
<dbReference type="EMBL" id="CP002921">
    <property type="protein sequence ID" value="AEM58210.1"/>
    <property type="molecule type" value="Genomic_DNA"/>
</dbReference>
<dbReference type="KEGG" id="hhi:HAH_2624"/>
<gene>
    <name evidence="2" type="ordered locus">HAH_2624</name>
</gene>
<dbReference type="Proteomes" id="UP000005629">
    <property type="component" value="Chromosome I"/>
</dbReference>
<dbReference type="HOGENOM" id="CLU_180501_0_0_2"/>
<organism evidence="2 3">
    <name type="scientific">Haloarcula hispanica (strain ATCC 33960 / DSM 4426 / JCM 8911 / NBRC 102182 / NCIMB 2187 / VKM B-1755)</name>
    <dbReference type="NCBI Taxonomy" id="634497"/>
    <lineage>
        <taxon>Archaea</taxon>
        <taxon>Methanobacteriati</taxon>
        <taxon>Methanobacteriota</taxon>
        <taxon>Stenosarchaea group</taxon>
        <taxon>Halobacteria</taxon>
        <taxon>Halobacteriales</taxon>
        <taxon>Haloarculaceae</taxon>
        <taxon>Haloarcula</taxon>
    </lineage>
</organism>
<evidence type="ECO:0000256" key="1">
    <source>
        <dbReference type="SAM" id="Phobius"/>
    </source>
</evidence>
<feature type="transmembrane region" description="Helical" evidence="1">
    <location>
        <begin position="53"/>
        <end position="73"/>
    </location>
</feature>
<evidence type="ECO:0000313" key="2">
    <source>
        <dbReference type="EMBL" id="AEM58210.1"/>
    </source>
</evidence>
<keyword evidence="1" id="KW-1133">Transmembrane helix</keyword>
<sequence length="107" mass="11181">MFLEENTSAMPSSISERIFTEPSGRPITLVHAAGALIFAGLYLYGWVVEGTPAAWLLAMVIGTGLAGTAEALPKSRHQAAGILRSVAILVFLSLVVASIVAPEFIVG</sequence>
<dbReference type="Pfam" id="PF26041">
    <property type="entry name" value="DUF8011"/>
    <property type="match status" value="1"/>
</dbReference>
<name>G0HQQ9_HALHT</name>
<proteinExistence type="predicted"/>
<dbReference type="AlphaFoldDB" id="G0HQQ9"/>
<keyword evidence="1" id="KW-0812">Transmembrane</keyword>
<dbReference type="InterPro" id="IPR058324">
    <property type="entry name" value="DUF8011"/>
</dbReference>
<feature type="transmembrane region" description="Helical" evidence="1">
    <location>
        <begin position="85"/>
        <end position="105"/>
    </location>
</feature>
<dbReference type="eggNOG" id="arCOG10837">
    <property type="taxonomic scope" value="Archaea"/>
</dbReference>
<evidence type="ECO:0000313" key="3">
    <source>
        <dbReference type="Proteomes" id="UP000005629"/>
    </source>
</evidence>
<protein>
    <submittedName>
        <fullName evidence="2">Uncharacterized protein</fullName>
    </submittedName>
</protein>
<reference evidence="2 3" key="1">
    <citation type="journal article" date="2011" name="J. Bacteriol.">
        <title>Complete genome sequence of Haloarcula hispanica, a model haloarchaeon for studying genetics, metabolism, and virus-host interaction.</title>
        <authorList>
            <person name="Liu H."/>
            <person name="Wu Z."/>
            <person name="Li M."/>
            <person name="Zhang F."/>
            <person name="Zheng H."/>
            <person name="Han J."/>
            <person name="Liu J."/>
            <person name="Zhou J."/>
            <person name="Wang S."/>
            <person name="Xiang H."/>
        </authorList>
    </citation>
    <scope>NUCLEOTIDE SEQUENCE [LARGE SCALE GENOMIC DNA]</scope>
    <source>
        <strain evidence="3">ATCC 33960 / DSM 4426 / JCM 8911 / NBRC 102182 / NCIMB 2187 / VKM B-1755</strain>
    </source>
</reference>
<feature type="transmembrane region" description="Helical" evidence="1">
    <location>
        <begin position="27"/>
        <end position="47"/>
    </location>
</feature>